<feature type="transmembrane region" description="Helical" evidence="7">
    <location>
        <begin position="320"/>
        <end position="338"/>
    </location>
</feature>
<keyword evidence="4 7" id="KW-0812">Transmembrane</keyword>
<dbReference type="NCBIfam" id="TIGR00427">
    <property type="entry name" value="NAAT family transporter"/>
    <property type="match status" value="1"/>
</dbReference>
<feature type="transmembrane region" description="Helical" evidence="7">
    <location>
        <begin position="389"/>
        <end position="409"/>
    </location>
</feature>
<dbReference type="GO" id="GO:0015035">
    <property type="term" value="F:protein-disulfide reductase activity"/>
    <property type="evidence" value="ECO:0007669"/>
    <property type="project" value="InterPro"/>
</dbReference>
<comment type="similarity">
    <text evidence="2 7">Belongs to the UPF0056 (MarC) family.</text>
</comment>
<comment type="caution">
    <text evidence="7">Lacks conserved residue(s) required for the propagation of feature annotation.</text>
</comment>
<sequence length="413" mass="44387">MPYNEYLLVFGRSFFFALATLLPFLNPPAITPIFWTLTEGASKQTRAQLSKRVAINVALMMIGAMIAGNVVLSFFGISLAIVRVGGGMLVIYSAWRLVNSPDADTSQHAQMAESFTPEMAQARAFYPLTFPISCGPGTIAACITVGASLRDENHMLSLARLAGSLPGVALVAFTLFICLRFAAQMLHRLGDNGTAVFMRLSAFIMLCLGVQIFWSGASELLLDVMRQIMQPIAAPPALTLARPSARPFPFPVPAPMTRYRERLLFLIAILCFGAVGLALLSQHVFDMPPCAWCVLQRLIYLCIGVVALAGALAGAIAARLAAMLAALLAICGIVAAWYQYSVAAKMLSCDQTFADRFMSATGLDGALPWLFGIYATCMDATVAVLGIEYAIWSLALFVIVLALALPAALRRNA</sequence>
<feature type="transmembrane region" description="Helical" evidence="7">
    <location>
        <begin position="53"/>
        <end position="82"/>
    </location>
</feature>
<dbReference type="Pfam" id="PF02600">
    <property type="entry name" value="DsbB"/>
    <property type="match status" value="1"/>
</dbReference>
<comment type="subcellular location">
    <subcellularLocation>
        <location evidence="1 7">Cell membrane</location>
        <topology evidence="1 7">Multi-pass membrane protein</topology>
    </subcellularLocation>
</comment>
<dbReference type="InterPro" id="IPR003752">
    <property type="entry name" value="DiS_bond_form_DsbB/BdbC"/>
</dbReference>
<dbReference type="InterPro" id="IPR002771">
    <property type="entry name" value="Multi_antbiot-R_MarC"/>
</dbReference>
<dbReference type="EMBL" id="UFTT01000002">
    <property type="protein sequence ID" value="SUV64731.1"/>
    <property type="molecule type" value="Genomic_DNA"/>
</dbReference>
<evidence type="ECO:0000256" key="1">
    <source>
        <dbReference type="ARBA" id="ARBA00004651"/>
    </source>
</evidence>
<dbReference type="Proteomes" id="UP000255014">
    <property type="component" value="Unassembled WGS sequence"/>
</dbReference>
<feature type="transmembrane region" description="Helical" evidence="7">
    <location>
        <begin position="161"/>
        <end position="182"/>
    </location>
</feature>
<gene>
    <name evidence="8" type="primary">marC_1</name>
    <name evidence="8" type="ORF">NCTC10911_01763</name>
</gene>
<name>A0A381A180_BORPT</name>
<dbReference type="AlphaFoldDB" id="A0A381A180"/>
<evidence type="ECO:0000256" key="4">
    <source>
        <dbReference type="ARBA" id="ARBA00022692"/>
    </source>
</evidence>
<dbReference type="Pfam" id="PF01914">
    <property type="entry name" value="MarC"/>
    <property type="match status" value="1"/>
</dbReference>
<evidence type="ECO:0000256" key="2">
    <source>
        <dbReference type="ARBA" id="ARBA00009784"/>
    </source>
</evidence>
<keyword evidence="6 7" id="KW-0472">Membrane</keyword>
<reference evidence="8 9" key="1">
    <citation type="submission" date="2018-06" db="EMBL/GenBank/DDBJ databases">
        <authorList>
            <consortium name="Pathogen Informatics"/>
            <person name="Doyle S."/>
        </authorList>
    </citation>
    <scope>NUCLEOTIDE SEQUENCE [LARGE SCALE GENOMIC DNA]</scope>
    <source>
        <strain evidence="8 9">NCTC10911</strain>
    </source>
</reference>
<proteinExistence type="inferred from homology"/>
<accession>A0A381A180</accession>
<dbReference type="GO" id="GO:0006457">
    <property type="term" value="P:protein folding"/>
    <property type="evidence" value="ECO:0007669"/>
    <property type="project" value="InterPro"/>
</dbReference>
<feature type="transmembrane region" description="Helical" evidence="7">
    <location>
        <begin position="124"/>
        <end position="149"/>
    </location>
</feature>
<evidence type="ECO:0000256" key="6">
    <source>
        <dbReference type="ARBA" id="ARBA00023136"/>
    </source>
</evidence>
<feature type="transmembrane region" description="Helical" evidence="7">
    <location>
        <begin position="263"/>
        <end position="282"/>
    </location>
</feature>
<dbReference type="PANTHER" id="PTHR33508:SF1">
    <property type="entry name" value="UPF0056 MEMBRANE PROTEIN YHCE"/>
    <property type="match status" value="1"/>
</dbReference>
<organism evidence="8 9">
    <name type="scientific">Bordetella pertussis</name>
    <dbReference type="NCBI Taxonomy" id="520"/>
    <lineage>
        <taxon>Bacteria</taxon>
        <taxon>Pseudomonadati</taxon>
        <taxon>Pseudomonadota</taxon>
        <taxon>Betaproteobacteria</taxon>
        <taxon>Burkholderiales</taxon>
        <taxon>Alcaligenaceae</taxon>
        <taxon>Bordetella</taxon>
    </lineage>
</organism>
<evidence type="ECO:0000313" key="8">
    <source>
        <dbReference type="EMBL" id="SUV64731.1"/>
    </source>
</evidence>
<protein>
    <recommendedName>
        <fullName evidence="7">UPF0056 membrane protein</fullName>
    </recommendedName>
</protein>
<dbReference type="GO" id="GO:0005886">
    <property type="term" value="C:plasma membrane"/>
    <property type="evidence" value="ECO:0007669"/>
    <property type="project" value="UniProtKB-SubCell"/>
</dbReference>
<dbReference type="Gene3D" id="1.20.1550.10">
    <property type="entry name" value="DsbB-like"/>
    <property type="match status" value="1"/>
</dbReference>
<keyword evidence="3" id="KW-1003">Cell membrane</keyword>
<evidence type="ECO:0000256" key="3">
    <source>
        <dbReference type="ARBA" id="ARBA00022475"/>
    </source>
</evidence>
<dbReference type="InterPro" id="IPR023380">
    <property type="entry name" value="DsbB-like_sf"/>
</dbReference>
<feature type="transmembrane region" description="Helical" evidence="7">
    <location>
        <begin position="294"/>
        <end position="313"/>
    </location>
</feature>
<dbReference type="PANTHER" id="PTHR33508">
    <property type="entry name" value="UPF0056 MEMBRANE PROTEIN YHCE"/>
    <property type="match status" value="1"/>
</dbReference>
<evidence type="ECO:0000256" key="5">
    <source>
        <dbReference type="ARBA" id="ARBA00022989"/>
    </source>
</evidence>
<evidence type="ECO:0000256" key="7">
    <source>
        <dbReference type="RuleBase" id="RU362048"/>
    </source>
</evidence>
<dbReference type="SUPFAM" id="SSF158442">
    <property type="entry name" value="DsbB-like"/>
    <property type="match status" value="1"/>
</dbReference>
<feature type="transmembrane region" description="Helical" evidence="7">
    <location>
        <begin position="202"/>
        <end position="222"/>
    </location>
</feature>
<keyword evidence="5 7" id="KW-1133">Transmembrane helix</keyword>
<evidence type="ECO:0000313" key="9">
    <source>
        <dbReference type="Proteomes" id="UP000255014"/>
    </source>
</evidence>